<evidence type="ECO:0000313" key="2">
    <source>
        <dbReference type="Proteomes" id="UP000751190"/>
    </source>
</evidence>
<comment type="caution">
    <text evidence="1">The sequence shown here is derived from an EMBL/GenBank/DDBJ whole genome shotgun (WGS) entry which is preliminary data.</text>
</comment>
<dbReference type="Proteomes" id="UP000751190">
    <property type="component" value="Unassembled WGS sequence"/>
</dbReference>
<protein>
    <submittedName>
        <fullName evidence="1">Uncharacterized protein</fullName>
    </submittedName>
</protein>
<organism evidence="1 2">
    <name type="scientific">Diacronema lutheri</name>
    <name type="common">Unicellular marine alga</name>
    <name type="synonym">Monochrysis lutheri</name>
    <dbReference type="NCBI Taxonomy" id="2081491"/>
    <lineage>
        <taxon>Eukaryota</taxon>
        <taxon>Haptista</taxon>
        <taxon>Haptophyta</taxon>
        <taxon>Pavlovophyceae</taxon>
        <taxon>Pavlovales</taxon>
        <taxon>Pavlovaceae</taxon>
        <taxon>Diacronema</taxon>
    </lineage>
</organism>
<keyword evidence="2" id="KW-1185">Reference proteome</keyword>
<sequence>MSSTHFHDAKMDTRERMRALRQAFADERLERLLQGVEACLPSASAAGVRTLAGAILDKRVELTPAEFRERVAHLAGDRLDALRDTLRALKARGIEDSNVARELHVEPLGKHIRSCEGSEHDAPALASATKRRRLRIAEMMSIVHTAHSAAPSTTHSAARS</sequence>
<dbReference type="AlphaFoldDB" id="A0A8J5XRA3"/>
<accession>A0A8J5XRA3</accession>
<proteinExistence type="predicted"/>
<gene>
    <name evidence="1" type="ORF">KFE25_000488</name>
</gene>
<evidence type="ECO:0000313" key="1">
    <source>
        <dbReference type="EMBL" id="KAG8467172.1"/>
    </source>
</evidence>
<dbReference type="EMBL" id="JAGTXO010000006">
    <property type="protein sequence ID" value="KAG8467172.1"/>
    <property type="molecule type" value="Genomic_DNA"/>
</dbReference>
<name>A0A8J5XRA3_DIALT</name>
<reference evidence="1" key="1">
    <citation type="submission" date="2021-05" db="EMBL/GenBank/DDBJ databases">
        <title>The genome of the haptophyte Pavlova lutheri (Diacronema luteri, Pavlovales) - a model for lipid biosynthesis in eukaryotic algae.</title>
        <authorList>
            <person name="Hulatt C.J."/>
            <person name="Posewitz M.C."/>
        </authorList>
    </citation>
    <scope>NUCLEOTIDE SEQUENCE</scope>
    <source>
        <strain evidence="1">NIVA-4/92</strain>
    </source>
</reference>